<comment type="caution">
    <text evidence="4">The sequence shown here is derived from an EMBL/GenBank/DDBJ whole genome shotgun (WGS) entry which is preliminary data.</text>
</comment>
<organism evidence="4 5">
    <name type="scientific">Wenjunlia tyrosinilytica</name>
    <dbReference type="NCBI Taxonomy" id="1544741"/>
    <lineage>
        <taxon>Bacteria</taxon>
        <taxon>Bacillati</taxon>
        <taxon>Actinomycetota</taxon>
        <taxon>Actinomycetes</taxon>
        <taxon>Kitasatosporales</taxon>
        <taxon>Streptomycetaceae</taxon>
        <taxon>Wenjunlia</taxon>
    </lineage>
</organism>
<dbReference type="PANTHER" id="PTHR30272">
    <property type="entry name" value="3-HYDROXYACYL-[ACYL-CARRIER-PROTEIN] DEHYDRATASE"/>
    <property type="match status" value="1"/>
</dbReference>
<name>A0A917ZDQ0_9ACTN</name>
<dbReference type="InterPro" id="IPR029069">
    <property type="entry name" value="HotDog_dom_sf"/>
</dbReference>
<accession>A0A917ZDQ0</accession>
<dbReference type="InterPro" id="IPR013114">
    <property type="entry name" value="FabA_FabZ"/>
</dbReference>
<keyword evidence="2" id="KW-0456">Lyase</keyword>
<dbReference type="Pfam" id="PF07977">
    <property type="entry name" value="FabA"/>
    <property type="match status" value="1"/>
</dbReference>
<proteinExistence type="inferred from homology"/>
<dbReference type="EMBL" id="BMMS01000001">
    <property type="protein sequence ID" value="GGO79952.1"/>
    <property type="molecule type" value="Genomic_DNA"/>
</dbReference>
<dbReference type="PANTHER" id="PTHR30272:SF1">
    <property type="entry name" value="3-HYDROXYACYL-[ACYL-CARRIER-PROTEIN] DEHYDRATASE"/>
    <property type="match status" value="1"/>
</dbReference>
<protein>
    <submittedName>
        <fullName evidence="4">3-hydroxyacyl-[acyl-carrier-protein] dehydratase FabZ</fullName>
    </submittedName>
</protein>
<dbReference type="CDD" id="cd01288">
    <property type="entry name" value="FabZ"/>
    <property type="match status" value="1"/>
</dbReference>
<dbReference type="GO" id="GO:0016829">
    <property type="term" value="F:lyase activity"/>
    <property type="evidence" value="ECO:0007669"/>
    <property type="project" value="UniProtKB-KW"/>
</dbReference>
<evidence type="ECO:0000313" key="4">
    <source>
        <dbReference type="EMBL" id="GGO79952.1"/>
    </source>
</evidence>
<dbReference type="RefSeq" id="WP_229698048.1">
    <property type="nucleotide sequence ID" value="NZ_BMMS01000001.1"/>
</dbReference>
<evidence type="ECO:0000256" key="3">
    <source>
        <dbReference type="SAM" id="MobiDB-lite"/>
    </source>
</evidence>
<dbReference type="Gene3D" id="3.10.129.10">
    <property type="entry name" value="Hotdog Thioesterase"/>
    <property type="match status" value="1"/>
</dbReference>
<evidence type="ECO:0000313" key="5">
    <source>
        <dbReference type="Proteomes" id="UP000641932"/>
    </source>
</evidence>
<reference evidence="4" key="1">
    <citation type="journal article" date="2014" name="Int. J. Syst. Evol. Microbiol.">
        <title>Complete genome sequence of Corynebacterium casei LMG S-19264T (=DSM 44701T), isolated from a smear-ripened cheese.</title>
        <authorList>
            <consortium name="US DOE Joint Genome Institute (JGI-PGF)"/>
            <person name="Walter F."/>
            <person name="Albersmeier A."/>
            <person name="Kalinowski J."/>
            <person name="Ruckert C."/>
        </authorList>
    </citation>
    <scope>NUCLEOTIDE SEQUENCE</scope>
    <source>
        <strain evidence="4">CGMCC 4.7201</strain>
    </source>
</reference>
<sequence>MSVGRVLEHANGVTGPTGVTGVASLKALIPHRFPMLLVDRVLEVEPGDRIVCLKAVTCNEPWYQQLPDDTPDSGYAYPTALLVESWCQSAALLAAWDQPREVVADQVALFGGISGIQVHGPVLPGDLLRHEVRISRALEGTWFFEGTTTTADGRQVLVVESVMTALRPSSVLMPPAREQDSGAEAPGVKVPV</sequence>
<evidence type="ECO:0000256" key="2">
    <source>
        <dbReference type="ARBA" id="ARBA00023239"/>
    </source>
</evidence>
<gene>
    <name evidence="4" type="primary">fabZ</name>
    <name evidence="4" type="ORF">GCM10012280_00670</name>
</gene>
<keyword evidence="5" id="KW-1185">Reference proteome</keyword>
<reference evidence="4" key="2">
    <citation type="submission" date="2020-09" db="EMBL/GenBank/DDBJ databases">
        <authorList>
            <person name="Sun Q."/>
            <person name="Zhou Y."/>
        </authorList>
    </citation>
    <scope>NUCLEOTIDE SEQUENCE</scope>
    <source>
        <strain evidence="4">CGMCC 4.7201</strain>
    </source>
</reference>
<comment type="similarity">
    <text evidence="1">Belongs to the thioester dehydratase family. FabZ subfamily.</text>
</comment>
<feature type="region of interest" description="Disordered" evidence="3">
    <location>
        <begin position="171"/>
        <end position="192"/>
    </location>
</feature>
<dbReference type="Proteomes" id="UP000641932">
    <property type="component" value="Unassembled WGS sequence"/>
</dbReference>
<dbReference type="SUPFAM" id="SSF54637">
    <property type="entry name" value="Thioesterase/thiol ester dehydrase-isomerase"/>
    <property type="match status" value="1"/>
</dbReference>
<evidence type="ECO:0000256" key="1">
    <source>
        <dbReference type="ARBA" id="ARBA00009174"/>
    </source>
</evidence>
<dbReference type="AlphaFoldDB" id="A0A917ZDQ0"/>